<dbReference type="InterPro" id="IPR011765">
    <property type="entry name" value="Pept_M16_N"/>
</dbReference>
<feature type="domain" description="Peptidase M16 N-terminal" evidence="9">
    <location>
        <begin position="45"/>
        <end position="176"/>
    </location>
</feature>
<dbReference type="Pfam" id="PF00675">
    <property type="entry name" value="Peptidase_M16"/>
    <property type="match status" value="1"/>
</dbReference>
<dbReference type="SUPFAM" id="SSF63411">
    <property type="entry name" value="LuxS/MPP-like metallohydrolase"/>
    <property type="match status" value="4"/>
</dbReference>
<evidence type="ECO:0000256" key="7">
    <source>
        <dbReference type="ARBA" id="ARBA00023049"/>
    </source>
</evidence>
<dbReference type="STRING" id="695850.A0A067CP36"/>
<feature type="domain" description="Peptidase M16 middle/third" evidence="11">
    <location>
        <begin position="398"/>
        <end position="671"/>
    </location>
</feature>
<evidence type="ECO:0000256" key="5">
    <source>
        <dbReference type="ARBA" id="ARBA00022801"/>
    </source>
</evidence>
<keyword evidence="5" id="KW-0378">Hydrolase</keyword>
<evidence type="ECO:0000256" key="1">
    <source>
        <dbReference type="ARBA" id="ARBA00001947"/>
    </source>
</evidence>
<dbReference type="AlphaFoldDB" id="A0A067CP36"/>
<dbReference type="FunFam" id="3.30.830.10:FF:000012">
    <property type="entry name" value="Protease 3"/>
    <property type="match status" value="1"/>
</dbReference>
<dbReference type="OrthoDB" id="952271at2759"/>
<comment type="cofactor">
    <cofactor evidence="1">
        <name>Zn(2+)</name>
        <dbReference type="ChEBI" id="CHEBI:29105"/>
    </cofactor>
</comment>
<sequence>MTSVVDASKSPSDLSAYELFLLPNALEVLLVHAPPTLSAPRSGEDEVSEMAAVCLTVGVGTFADPPPLLGLAHYLEHMLFLGSAKYPQENAFEAYLSRYGGYSNAATDCEMTKFFFEVAPHGLLKALDIFANFFIAPLLLLESMDRELVAIDDEFQSANQHDRVRLQQVLCDAGRRDGSTHPYHQFGWGNSASLKDASNEPINVRVALNDFFKQHYTAGRMKLAVCSSLPLATMAECVRNSFGAIPSSTAPGLWYPPLPRLAPPGRLLTFESISETHALHLFFALPPTTNGRDRQSQLAAAEYLRYVLRHEGSKSLLHYLHQKGWATAIEAGIAETQGYEHGSYGSIFEVQIDLSLLGVAHWDIIVTHVYSILHYCQHTSNCPSWIHAEFQATAKVAFAFPAPVDPISRVQALATYMLDRLDVDRKELLGLHLGPCLYQPFNPAAIATLLTFMVPTNMQVALVTTVHSSDIRRLHDRSPCTEPWGRIAYETARIQPKLLARWTMATPAPYRLPRANPFMPTDFTIEAETSDATPLRLDVPGRHWLQRSTLSPRVTAFFQLVMPFGQASVDTHARLLVYVRLAELRLRETKYFAQCAEMDVNIRVQDGSIHVSVAGYRHHLPYLVTTLFDALTRPEVPRTVELDPVVELLCAELASDVADVGAMATYIRLQLLDASPVQHALDDVLRALRSLTITDVSAFISSPQLFARAHLTSFVAGNASKSTVVTLAHQLVGMLSMPETLSPRSHALYSPKRLQTSTLPVHDGRGLLVRVLSARTDDVNSCVEMYFQCGALHPKELAILNVLRQLMKEPLFHHLRTLESIGYHVACYVKVTHNVLGYAIVVESATSNASAIARRLDAFLQTTFPTILRALSPDALALRLDAIRAIWQRPSVPHEVWAALLTGQNGIDDAAMQAAVRAVTHQDLLAKYDDWFLTSARKLRVHVVGQDHAVPNVPLETLVDASAAPILIQDISRFKQRQPATP</sequence>
<dbReference type="PANTHER" id="PTHR43690">
    <property type="entry name" value="NARDILYSIN"/>
    <property type="match status" value="1"/>
</dbReference>
<dbReference type="InterPro" id="IPR032632">
    <property type="entry name" value="Peptidase_M16_M"/>
</dbReference>
<gene>
    <name evidence="13" type="ORF">SPRG_02716</name>
</gene>
<dbReference type="VEuPathDB" id="FungiDB:SPRG_02716"/>
<dbReference type="KEGG" id="spar:SPRG_02716"/>
<dbReference type="RefSeq" id="XP_012196696.1">
    <property type="nucleotide sequence ID" value="XM_012341306.1"/>
</dbReference>
<keyword evidence="7" id="KW-0482">Metalloprotease</keyword>
<dbReference type="Pfam" id="PF22456">
    <property type="entry name" value="PqqF-like_C_4"/>
    <property type="match status" value="1"/>
</dbReference>
<evidence type="ECO:0000256" key="8">
    <source>
        <dbReference type="RuleBase" id="RU004447"/>
    </source>
</evidence>
<dbReference type="EMBL" id="KK583195">
    <property type="protein sequence ID" value="KDO32238.1"/>
    <property type="molecule type" value="Genomic_DNA"/>
</dbReference>
<keyword evidence="3" id="KW-0645">Protease</keyword>
<feature type="domain" description="Coenzyme PQQ synthesis protein F-like C-terminal lobe" evidence="12">
    <location>
        <begin position="802"/>
        <end position="879"/>
    </location>
</feature>
<evidence type="ECO:0008006" key="15">
    <source>
        <dbReference type="Google" id="ProtNLM"/>
    </source>
</evidence>
<evidence type="ECO:0000256" key="2">
    <source>
        <dbReference type="ARBA" id="ARBA00007261"/>
    </source>
</evidence>
<name>A0A067CP36_SAPPC</name>
<keyword evidence="14" id="KW-1185">Reference proteome</keyword>
<feature type="domain" description="Peptidase M16 C-terminal" evidence="10">
    <location>
        <begin position="207"/>
        <end position="337"/>
    </location>
</feature>
<dbReference type="InterPro" id="IPR007863">
    <property type="entry name" value="Peptidase_M16_C"/>
</dbReference>
<dbReference type="InterPro" id="IPR001431">
    <property type="entry name" value="Pept_M16_Zn_BS"/>
</dbReference>
<keyword evidence="4" id="KW-0479">Metal-binding</keyword>
<dbReference type="GO" id="GO:0005737">
    <property type="term" value="C:cytoplasm"/>
    <property type="evidence" value="ECO:0007669"/>
    <property type="project" value="UniProtKB-ARBA"/>
</dbReference>
<evidence type="ECO:0000256" key="4">
    <source>
        <dbReference type="ARBA" id="ARBA00022723"/>
    </source>
</evidence>
<dbReference type="InterPro" id="IPR054734">
    <property type="entry name" value="PqqF-like_C_4"/>
</dbReference>
<dbReference type="Proteomes" id="UP000030745">
    <property type="component" value="Unassembled WGS sequence"/>
</dbReference>
<evidence type="ECO:0000313" key="13">
    <source>
        <dbReference type="EMBL" id="KDO32238.1"/>
    </source>
</evidence>
<dbReference type="Pfam" id="PF16187">
    <property type="entry name" value="Peptidase_M16_M"/>
    <property type="match status" value="1"/>
</dbReference>
<dbReference type="OMA" id="NTIMLMI"/>
<evidence type="ECO:0000259" key="12">
    <source>
        <dbReference type="Pfam" id="PF22456"/>
    </source>
</evidence>
<evidence type="ECO:0000259" key="10">
    <source>
        <dbReference type="Pfam" id="PF05193"/>
    </source>
</evidence>
<dbReference type="GO" id="GO:0006508">
    <property type="term" value="P:proteolysis"/>
    <property type="evidence" value="ECO:0007669"/>
    <property type="project" value="UniProtKB-KW"/>
</dbReference>
<proteinExistence type="inferred from homology"/>
<accession>A0A067CP36</accession>
<dbReference type="InterPro" id="IPR011249">
    <property type="entry name" value="Metalloenz_LuxS/M16"/>
</dbReference>
<dbReference type="PROSITE" id="PS00143">
    <property type="entry name" value="INSULINASE"/>
    <property type="match status" value="1"/>
</dbReference>
<comment type="similarity">
    <text evidence="2 8">Belongs to the peptidase M16 family.</text>
</comment>
<evidence type="ECO:0000259" key="11">
    <source>
        <dbReference type="Pfam" id="PF16187"/>
    </source>
</evidence>
<dbReference type="Pfam" id="PF05193">
    <property type="entry name" value="Peptidase_M16_C"/>
    <property type="match status" value="1"/>
</dbReference>
<evidence type="ECO:0000313" key="14">
    <source>
        <dbReference type="Proteomes" id="UP000030745"/>
    </source>
</evidence>
<evidence type="ECO:0000256" key="3">
    <source>
        <dbReference type="ARBA" id="ARBA00022670"/>
    </source>
</evidence>
<evidence type="ECO:0000259" key="9">
    <source>
        <dbReference type="Pfam" id="PF00675"/>
    </source>
</evidence>
<reference evidence="13 14" key="1">
    <citation type="journal article" date="2013" name="PLoS Genet.">
        <title>Distinctive expansion of potential virulence genes in the genome of the oomycete fish pathogen Saprolegnia parasitica.</title>
        <authorList>
            <person name="Jiang R.H."/>
            <person name="de Bruijn I."/>
            <person name="Haas B.J."/>
            <person name="Belmonte R."/>
            <person name="Lobach L."/>
            <person name="Christie J."/>
            <person name="van den Ackerveken G."/>
            <person name="Bottin A."/>
            <person name="Bulone V."/>
            <person name="Diaz-Moreno S.M."/>
            <person name="Dumas B."/>
            <person name="Fan L."/>
            <person name="Gaulin E."/>
            <person name="Govers F."/>
            <person name="Grenville-Briggs L.J."/>
            <person name="Horner N.R."/>
            <person name="Levin J.Z."/>
            <person name="Mammella M."/>
            <person name="Meijer H.J."/>
            <person name="Morris P."/>
            <person name="Nusbaum C."/>
            <person name="Oome S."/>
            <person name="Phillips A.J."/>
            <person name="van Rooyen D."/>
            <person name="Rzeszutek E."/>
            <person name="Saraiva M."/>
            <person name="Secombes C.J."/>
            <person name="Seidl M.F."/>
            <person name="Snel B."/>
            <person name="Stassen J.H."/>
            <person name="Sykes S."/>
            <person name="Tripathy S."/>
            <person name="van den Berg H."/>
            <person name="Vega-Arreguin J.C."/>
            <person name="Wawra S."/>
            <person name="Young S.K."/>
            <person name="Zeng Q."/>
            <person name="Dieguez-Uribeondo J."/>
            <person name="Russ C."/>
            <person name="Tyler B.M."/>
            <person name="van West P."/>
        </authorList>
    </citation>
    <scope>NUCLEOTIDE SEQUENCE [LARGE SCALE GENOMIC DNA]</scope>
    <source>
        <strain evidence="13 14">CBS 223.65</strain>
    </source>
</reference>
<dbReference type="PANTHER" id="PTHR43690:SF18">
    <property type="entry name" value="INSULIN-DEGRADING ENZYME-RELATED"/>
    <property type="match status" value="1"/>
</dbReference>
<organism evidence="13 14">
    <name type="scientific">Saprolegnia parasitica (strain CBS 223.65)</name>
    <dbReference type="NCBI Taxonomy" id="695850"/>
    <lineage>
        <taxon>Eukaryota</taxon>
        <taxon>Sar</taxon>
        <taxon>Stramenopiles</taxon>
        <taxon>Oomycota</taxon>
        <taxon>Saprolegniomycetes</taxon>
        <taxon>Saprolegniales</taxon>
        <taxon>Saprolegniaceae</taxon>
        <taxon>Saprolegnia</taxon>
    </lineage>
</organism>
<keyword evidence="6" id="KW-0862">Zinc</keyword>
<dbReference type="GeneID" id="24125258"/>
<evidence type="ECO:0000256" key="6">
    <source>
        <dbReference type="ARBA" id="ARBA00022833"/>
    </source>
</evidence>
<dbReference type="GO" id="GO:0046872">
    <property type="term" value="F:metal ion binding"/>
    <property type="evidence" value="ECO:0007669"/>
    <property type="project" value="UniProtKB-KW"/>
</dbReference>
<dbReference type="GO" id="GO:0004222">
    <property type="term" value="F:metalloendopeptidase activity"/>
    <property type="evidence" value="ECO:0007669"/>
    <property type="project" value="InterPro"/>
</dbReference>
<protein>
    <recommendedName>
        <fullName evidence="15">Peptidase M16 N-terminal domain-containing protein</fullName>
    </recommendedName>
</protein>
<dbReference type="Gene3D" id="3.30.830.10">
    <property type="entry name" value="Metalloenzyme, LuxS/M16 peptidase-like"/>
    <property type="match status" value="4"/>
</dbReference>
<dbReference type="InterPro" id="IPR050626">
    <property type="entry name" value="Peptidase_M16"/>
</dbReference>